<dbReference type="FunFam" id="3.40.50.620:FF:000116">
    <property type="entry name" value="Arginine--tRNA ligase"/>
    <property type="match status" value="1"/>
</dbReference>
<evidence type="ECO:0000259" key="12">
    <source>
        <dbReference type="SMART" id="SM00836"/>
    </source>
</evidence>
<comment type="subunit">
    <text evidence="10">Monomer.</text>
</comment>
<feature type="short sequence motif" description="'HIGH' region" evidence="10">
    <location>
        <begin position="117"/>
        <end position="127"/>
    </location>
</feature>
<dbReference type="SMART" id="SM00836">
    <property type="entry name" value="DALR_1"/>
    <property type="match status" value="1"/>
</dbReference>
<evidence type="ECO:0000256" key="10">
    <source>
        <dbReference type="HAMAP-Rule" id="MF_00123"/>
    </source>
</evidence>
<feature type="domain" description="Arginyl tRNA synthetase N-terminal" evidence="13">
    <location>
        <begin position="2"/>
        <end position="81"/>
    </location>
</feature>
<keyword evidence="6 10" id="KW-0067">ATP-binding</keyword>
<comment type="similarity">
    <text evidence="2 10 11">Belongs to the class-I aminoacyl-tRNA synthetase family.</text>
</comment>
<accession>A0AAN0K6V4</accession>
<evidence type="ECO:0000313" key="15">
    <source>
        <dbReference type="Proteomes" id="UP001431656"/>
    </source>
</evidence>
<dbReference type="InterPro" id="IPR036695">
    <property type="entry name" value="Arg-tRNA-synth_N_sf"/>
</dbReference>
<keyword evidence="7 10" id="KW-0648">Protein biosynthesis</keyword>
<proteinExistence type="inferred from homology"/>
<dbReference type="Pfam" id="PF00750">
    <property type="entry name" value="tRNA-synt_1d"/>
    <property type="match status" value="1"/>
</dbReference>
<dbReference type="Pfam" id="PF05746">
    <property type="entry name" value="DALR_1"/>
    <property type="match status" value="1"/>
</dbReference>
<dbReference type="GO" id="GO:0005737">
    <property type="term" value="C:cytoplasm"/>
    <property type="evidence" value="ECO:0007669"/>
    <property type="project" value="UniProtKB-SubCell"/>
</dbReference>
<dbReference type="SMART" id="SM01016">
    <property type="entry name" value="Arg_tRNA_synt_N"/>
    <property type="match status" value="1"/>
</dbReference>
<dbReference type="Proteomes" id="UP001431656">
    <property type="component" value="Chromosome"/>
</dbReference>
<name>A0AAN0K6V4_9ACTN</name>
<dbReference type="Pfam" id="PF03485">
    <property type="entry name" value="Arg_tRNA_synt_N"/>
    <property type="match status" value="1"/>
</dbReference>
<feature type="domain" description="DALR anticodon binding" evidence="12">
    <location>
        <begin position="429"/>
        <end position="544"/>
    </location>
</feature>
<dbReference type="EC" id="6.1.1.19" evidence="10"/>
<evidence type="ECO:0000256" key="11">
    <source>
        <dbReference type="RuleBase" id="RU363038"/>
    </source>
</evidence>
<comment type="catalytic activity">
    <reaction evidence="9 10">
        <text>tRNA(Arg) + L-arginine + ATP = L-arginyl-tRNA(Arg) + AMP + diphosphate</text>
        <dbReference type="Rhea" id="RHEA:20301"/>
        <dbReference type="Rhea" id="RHEA-COMP:9658"/>
        <dbReference type="Rhea" id="RHEA-COMP:9673"/>
        <dbReference type="ChEBI" id="CHEBI:30616"/>
        <dbReference type="ChEBI" id="CHEBI:32682"/>
        <dbReference type="ChEBI" id="CHEBI:33019"/>
        <dbReference type="ChEBI" id="CHEBI:78442"/>
        <dbReference type="ChEBI" id="CHEBI:78513"/>
        <dbReference type="ChEBI" id="CHEBI:456215"/>
        <dbReference type="EC" id="6.1.1.19"/>
    </reaction>
</comment>
<evidence type="ECO:0000313" key="14">
    <source>
        <dbReference type="EMBL" id="BEH02341.1"/>
    </source>
</evidence>
<dbReference type="CDD" id="cd07956">
    <property type="entry name" value="Anticodon_Ia_Arg"/>
    <property type="match status" value="1"/>
</dbReference>
<protein>
    <recommendedName>
        <fullName evidence="10">Arginine--tRNA ligase</fullName>
        <ecNumber evidence="10">6.1.1.19</ecNumber>
    </recommendedName>
    <alternativeName>
        <fullName evidence="10">Arginyl-tRNA synthetase</fullName>
        <shortName evidence="10">ArgRS</shortName>
    </alternativeName>
</protein>
<dbReference type="Gene3D" id="3.40.50.620">
    <property type="entry name" value="HUPs"/>
    <property type="match status" value="1"/>
</dbReference>
<dbReference type="SUPFAM" id="SSF55190">
    <property type="entry name" value="Arginyl-tRNA synthetase (ArgRS), N-terminal 'additional' domain"/>
    <property type="match status" value="1"/>
</dbReference>
<gene>
    <name evidence="10 14" type="primary">argS</name>
    <name evidence="14" type="ORF">brsh051_16220</name>
</gene>
<evidence type="ECO:0000256" key="6">
    <source>
        <dbReference type="ARBA" id="ARBA00022840"/>
    </source>
</evidence>
<sequence length="544" mass="59403">MSSLPSILSERIEAVAGADPELRPATKPQFGHFQSNVALRLAKQEGAKPRDVAQRIVGALNLDDLCEPPEIAGPGFINFRLRTDVLAHAVDQQLADPHAGIAWVDDPKTVVIDYSSPNVAKQMHVGHLRSTIIGDCFNRVLSAQGNRVLAQNHIGDWGRQFGMLIEQVTDEMLDLDTLDLPGAEALYRRANTHLNEDEAFAERARERVVKLQSGDPETRASWQRLIKISLAGFNRTYQRMNVLLTDEDVAGESAYNEMLGQVADDLEARGIAVQDGGALVVFVDGFDAPAIIRNSTGGYGYDATDVAAIRFRVNELGAERIIYVTDARQAHHFQLVFAVARMAGYLPDDVQAQHVGFGMVLGPGGTPIKTRDGGAVTLESLLDAAEEHASPEIALAAIKYADLSNSLHKDYVFDAERMTQTTGDTGPYLQYAHSRCAGILREAAARELTWSIVTVLDEPAEQELALWLTRFGETVQAVADELTPHKLCTYLFELATKFSTFYEKCPVLKSEGEVQTSRLALVAATKQVLATGLGLLGIVAPERM</sequence>
<dbReference type="SUPFAM" id="SSF47323">
    <property type="entry name" value="Anticodon-binding domain of a subclass of class I aminoacyl-tRNA synthetases"/>
    <property type="match status" value="1"/>
</dbReference>
<evidence type="ECO:0000256" key="7">
    <source>
        <dbReference type="ARBA" id="ARBA00022917"/>
    </source>
</evidence>
<evidence type="ECO:0000256" key="2">
    <source>
        <dbReference type="ARBA" id="ARBA00005594"/>
    </source>
</evidence>
<keyword evidence="15" id="KW-1185">Reference proteome</keyword>
<dbReference type="PRINTS" id="PR01038">
    <property type="entry name" value="TRNASYNTHARG"/>
</dbReference>
<dbReference type="AlphaFoldDB" id="A0AAN0K6V4"/>
<evidence type="ECO:0000256" key="8">
    <source>
        <dbReference type="ARBA" id="ARBA00023146"/>
    </source>
</evidence>
<dbReference type="InterPro" id="IPR009080">
    <property type="entry name" value="tRNAsynth_Ia_anticodon-bd"/>
</dbReference>
<evidence type="ECO:0000256" key="4">
    <source>
        <dbReference type="ARBA" id="ARBA00022598"/>
    </source>
</evidence>
<dbReference type="InterPro" id="IPR005148">
    <property type="entry name" value="Arg-tRNA-synth_N"/>
</dbReference>
<keyword evidence="3 10" id="KW-0963">Cytoplasm</keyword>
<comment type="subcellular location">
    <subcellularLocation>
        <location evidence="1 10">Cytoplasm</location>
    </subcellularLocation>
</comment>
<dbReference type="NCBIfam" id="TIGR00456">
    <property type="entry name" value="argS"/>
    <property type="match status" value="1"/>
</dbReference>
<dbReference type="RefSeq" id="WP_286263892.1">
    <property type="nucleotide sequence ID" value="NZ_AP028056.1"/>
</dbReference>
<dbReference type="SUPFAM" id="SSF52374">
    <property type="entry name" value="Nucleotidylyl transferase"/>
    <property type="match status" value="1"/>
</dbReference>
<dbReference type="CDD" id="cd00671">
    <property type="entry name" value="ArgRS_core"/>
    <property type="match status" value="1"/>
</dbReference>
<organism evidence="14 15">
    <name type="scientific">Brooklawnia propionicigenes</name>
    <dbReference type="NCBI Taxonomy" id="3041175"/>
    <lineage>
        <taxon>Bacteria</taxon>
        <taxon>Bacillati</taxon>
        <taxon>Actinomycetota</taxon>
        <taxon>Actinomycetes</taxon>
        <taxon>Propionibacteriales</taxon>
        <taxon>Propionibacteriaceae</taxon>
        <taxon>Brooklawnia</taxon>
    </lineage>
</organism>
<dbReference type="GO" id="GO:0005524">
    <property type="term" value="F:ATP binding"/>
    <property type="evidence" value="ECO:0007669"/>
    <property type="project" value="UniProtKB-UniRule"/>
</dbReference>
<dbReference type="PANTHER" id="PTHR11956:SF5">
    <property type="entry name" value="ARGININE--TRNA LIGASE, CYTOPLASMIC"/>
    <property type="match status" value="1"/>
</dbReference>
<dbReference type="GO" id="GO:0006420">
    <property type="term" value="P:arginyl-tRNA aminoacylation"/>
    <property type="evidence" value="ECO:0007669"/>
    <property type="project" value="UniProtKB-UniRule"/>
</dbReference>
<keyword evidence="5 10" id="KW-0547">Nucleotide-binding</keyword>
<evidence type="ECO:0000256" key="3">
    <source>
        <dbReference type="ARBA" id="ARBA00022490"/>
    </source>
</evidence>
<dbReference type="FunFam" id="1.10.730.10:FF:000008">
    <property type="entry name" value="Arginine--tRNA ligase"/>
    <property type="match status" value="1"/>
</dbReference>
<dbReference type="PROSITE" id="PS00178">
    <property type="entry name" value="AA_TRNA_LIGASE_I"/>
    <property type="match status" value="1"/>
</dbReference>
<keyword evidence="4 10" id="KW-0436">Ligase</keyword>
<dbReference type="Gene3D" id="1.10.730.10">
    <property type="entry name" value="Isoleucyl-tRNA Synthetase, Domain 1"/>
    <property type="match status" value="1"/>
</dbReference>
<dbReference type="InterPro" id="IPR008909">
    <property type="entry name" value="DALR_anticod-bd"/>
</dbReference>
<dbReference type="Gene3D" id="3.30.1360.70">
    <property type="entry name" value="Arginyl tRNA synthetase N-terminal domain"/>
    <property type="match status" value="1"/>
</dbReference>
<evidence type="ECO:0000256" key="9">
    <source>
        <dbReference type="ARBA" id="ARBA00049339"/>
    </source>
</evidence>
<dbReference type="GO" id="GO:0004814">
    <property type="term" value="F:arginine-tRNA ligase activity"/>
    <property type="evidence" value="ECO:0007669"/>
    <property type="project" value="UniProtKB-UniRule"/>
</dbReference>
<keyword evidence="8 10" id="KW-0030">Aminoacyl-tRNA synthetase</keyword>
<reference evidence="14" key="1">
    <citation type="journal article" date="2024" name="Int. J. Syst. Evol. Microbiol.">
        <title>Brooklawnia propionicigenes sp. nov., a facultatively anaerobic, propionate-producing bacterium isolated from a methanogenic reactor treating waste from cattle farms.</title>
        <authorList>
            <person name="Akita Y."/>
            <person name="Ueki A."/>
            <person name="Tonouchi A."/>
            <person name="Sugawara Y."/>
            <person name="Honma S."/>
            <person name="Kaku N."/>
            <person name="Ueki K."/>
        </authorList>
    </citation>
    <scope>NUCLEOTIDE SEQUENCE</scope>
    <source>
        <strain evidence="14">SH051</strain>
    </source>
</reference>
<dbReference type="InterPro" id="IPR014729">
    <property type="entry name" value="Rossmann-like_a/b/a_fold"/>
</dbReference>
<evidence type="ECO:0000259" key="13">
    <source>
        <dbReference type="SMART" id="SM01016"/>
    </source>
</evidence>
<evidence type="ECO:0000256" key="5">
    <source>
        <dbReference type="ARBA" id="ARBA00022741"/>
    </source>
</evidence>
<evidence type="ECO:0000256" key="1">
    <source>
        <dbReference type="ARBA" id="ARBA00004496"/>
    </source>
</evidence>
<dbReference type="InterPro" id="IPR001278">
    <property type="entry name" value="Arg-tRNA-ligase"/>
</dbReference>
<dbReference type="KEGG" id="broo:brsh051_16220"/>
<dbReference type="InterPro" id="IPR001412">
    <property type="entry name" value="aa-tRNA-synth_I_CS"/>
</dbReference>
<dbReference type="EMBL" id="AP028056">
    <property type="protein sequence ID" value="BEH02341.1"/>
    <property type="molecule type" value="Genomic_DNA"/>
</dbReference>
<dbReference type="PANTHER" id="PTHR11956">
    <property type="entry name" value="ARGINYL-TRNA SYNTHETASE"/>
    <property type="match status" value="1"/>
</dbReference>
<dbReference type="InterPro" id="IPR035684">
    <property type="entry name" value="ArgRS_core"/>
</dbReference>
<dbReference type="HAMAP" id="MF_00123">
    <property type="entry name" value="Arg_tRNA_synth"/>
    <property type="match status" value="1"/>
</dbReference>